<dbReference type="GO" id="GO:0015891">
    <property type="term" value="P:siderophore transport"/>
    <property type="evidence" value="ECO:0007669"/>
    <property type="project" value="InterPro"/>
</dbReference>
<dbReference type="InterPro" id="IPR010917">
    <property type="entry name" value="TonB_rcpt_CS"/>
</dbReference>
<evidence type="ECO:0000256" key="17">
    <source>
        <dbReference type="SAM" id="SignalP"/>
    </source>
</evidence>
<organism evidence="19 20">
    <name type="scientific">Pseudomonas aeruginosa (strain UCBPP-PA14)</name>
    <dbReference type="NCBI Taxonomy" id="208963"/>
    <lineage>
        <taxon>Bacteria</taxon>
        <taxon>Pseudomonadati</taxon>
        <taxon>Pseudomonadota</taxon>
        <taxon>Gammaproteobacteria</taxon>
        <taxon>Pseudomonadales</taxon>
        <taxon>Pseudomonadaceae</taxon>
        <taxon>Pseudomonas</taxon>
    </lineage>
</organism>
<dbReference type="PANTHER" id="PTHR32552:SF82">
    <property type="entry name" value="FCUA PROTEIN"/>
    <property type="match status" value="1"/>
</dbReference>
<evidence type="ECO:0000256" key="13">
    <source>
        <dbReference type="ARBA" id="ARBA00023237"/>
    </source>
</evidence>
<evidence type="ECO:0000256" key="5">
    <source>
        <dbReference type="ARBA" id="ARBA00022496"/>
    </source>
</evidence>
<evidence type="ECO:0000256" key="16">
    <source>
        <dbReference type="RuleBase" id="RU003357"/>
    </source>
</evidence>
<evidence type="ECO:0000256" key="10">
    <source>
        <dbReference type="ARBA" id="ARBA00023077"/>
    </source>
</evidence>
<dbReference type="Gene3D" id="3.55.50.30">
    <property type="match status" value="1"/>
</dbReference>
<keyword evidence="11 14" id="KW-0472">Membrane</keyword>
<evidence type="ECO:0000256" key="9">
    <source>
        <dbReference type="ARBA" id="ARBA00023065"/>
    </source>
</evidence>
<keyword evidence="12 19" id="KW-0675">Receptor</keyword>
<dbReference type="InterPro" id="IPR012910">
    <property type="entry name" value="Plug_dom"/>
</dbReference>
<evidence type="ECO:0000256" key="7">
    <source>
        <dbReference type="ARBA" id="ARBA00022729"/>
    </source>
</evidence>
<dbReference type="GO" id="GO:0009279">
    <property type="term" value="C:cell outer membrane"/>
    <property type="evidence" value="ECO:0007669"/>
    <property type="project" value="UniProtKB-SubCell"/>
</dbReference>
<dbReference type="GO" id="GO:0015344">
    <property type="term" value="F:siderophore uptake transmembrane transporter activity"/>
    <property type="evidence" value="ECO:0007669"/>
    <property type="project" value="TreeGrafter"/>
</dbReference>
<evidence type="ECO:0000313" key="19">
    <source>
        <dbReference type="EMBL" id="ABJ11098.1"/>
    </source>
</evidence>
<keyword evidence="3 14" id="KW-0813">Transport</keyword>
<feature type="chain" id="PRO_5002603621" evidence="17">
    <location>
        <begin position="34"/>
        <end position="804"/>
    </location>
</feature>
<dbReference type="EMBL" id="CP000438">
    <property type="protein sequence ID" value="ABJ11098.1"/>
    <property type="molecule type" value="Genomic_DNA"/>
</dbReference>
<evidence type="ECO:0000313" key="20">
    <source>
        <dbReference type="Proteomes" id="UP000000653"/>
    </source>
</evidence>
<sequence>MPVRTLRPRSLSLAIHAAAMTLALAGAAPALLAAEAPAASSARSYDIAPGPLGRTLSAFASDNGVSLAFDPALTEGRRSAALRGRYAPVEALHRLLLGSGLELQQRSDGSYTLVPATTDGALELQSSLITAQAAGAETLPAEYAGGQVARGARLGMLGNADVMDAPFSITSYTARTIEQQQARSVADLLQANDPSVRVVGGRGDLVDSYTIRGFSVQNADVAFNGLYGLLPFWRVPIEFAERVEVLKGPNALLGGISPGGSVGGTINLVPKRADDQPLTRVSVDWTQRGQLGTHLDIGRRFGENNAFGVRFNGVYRNGDTAVDHQSREFPMLSLGLDFRGERLRLSSDLLYQKESLEGVVRPLLTGPGTTHIPHAPDSKTRFGLRDSYLDQEDYSMVNRGEYDLADNLTAFASIGGRQSNYETIAANSILIGNQGDIVNSLARQRGDRRTYSAEVGLRGNFDTGPLRHDWTLSANRLHERLGMVYAFTGMQPGNLYQTSPHTPLPDFSSLDGSIPKTNETDLGGVALADRLSFLEDRVQVTLGVRRQQIESRNYDQTSGARTSHDKRHVWTPMASVLVKPLQDLSLYANYIQGLSQGEAAPMTAANAGQVLAPYKAEQYEIGAKYDLGGFTTTLALFEIRKPNAYTDASNVFRADGEQRNRGVELSLYGEPLDGVRVMAGATYIKPEQNKTGDPASEGKDAPGVARRQANLGVSWDTPFVDGLTLDSRWIYTGSAYVDSANALAVPHWNRVDLGAAYAFQVAGKPLVARANLENALGKDYWTAANGYLSISSPRTLSLSLTADF</sequence>
<comment type="subcellular location">
    <subcellularLocation>
        <location evidence="1 14">Cell outer membrane</location>
        <topology evidence="1 14">Multi-pass membrane protein</topology>
    </subcellularLocation>
</comment>
<dbReference type="InterPro" id="IPR036942">
    <property type="entry name" value="Beta-barrel_TonB_sf"/>
</dbReference>
<dbReference type="AlphaFoldDB" id="A0A0H2Z9U4"/>
<comment type="similarity">
    <text evidence="2 14 16">Belongs to the TonB-dependent receptor family.</text>
</comment>
<gene>
    <name evidence="19" type="primary">ufrA</name>
    <name evidence="19" type="ordered locus">PA14_39820</name>
</gene>
<dbReference type="InterPro" id="IPR011662">
    <property type="entry name" value="Secretin/TonB_short_N"/>
</dbReference>
<dbReference type="Pfam" id="PF00593">
    <property type="entry name" value="TonB_dep_Rec_b-barrel"/>
    <property type="match status" value="1"/>
</dbReference>
<evidence type="ECO:0000256" key="1">
    <source>
        <dbReference type="ARBA" id="ARBA00004571"/>
    </source>
</evidence>
<evidence type="ECO:0000256" key="4">
    <source>
        <dbReference type="ARBA" id="ARBA00022452"/>
    </source>
</evidence>
<keyword evidence="9" id="KW-0406">Ion transport</keyword>
<accession>A0A0H2Z9U4</accession>
<evidence type="ECO:0000256" key="8">
    <source>
        <dbReference type="ARBA" id="ARBA00023004"/>
    </source>
</evidence>
<dbReference type="NCBIfam" id="TIGR01783">
    <property type="entry name" value="TonB-siderophor"/>
    <property type="match status" value="1"/>
</dbReference>
<dbReference type="HOGENOM" id="CLU_008287_22_0_6"/>
<keyword evidence="8" id="KW-0408">Iron</keyword>
<name>A0A0H2Z9U4_PSEAB</name>
<proteinExistence type="inferred from homology"/>
<dbReference type="RefSeq" id="WP_003139828.1">
    <property type="nucleotide sequence ID" value="NC_008463.1"/>
</dbReference>
<protein>
    <submittedName>
        <fullName evidence="19">Putative tonB-dependent receptor protein</fullName>
    </submittedName>
</protein>
<evidence type="ECO:0000259" key="18">
    <source>
        <dbReference type="SMART" id="SM00965"/>
    </source>
</evidence>
<evidence type="ECO:0000256" key="6">
    <source>
        <dbReference type="ARBA" id="ARBA00022692"/>
    </source>
</evidence>
<dbReference type="InterPro" id="IPR037066">
    <property type="entry name" value="Plug_dom_sf"/>
</dbReference>
<evidence type="ECO:0000256" key="14">
    <source>
        <dbReference type="PROSITE-ProRule" id="PRU01360"/>
    </source>
</evidence>
<dbReference type="SUPFAM" id="SSF56935">
    <property type="entry name" value="Porins"/>
    <property type="match status" value="1"/>
</dbReference>
<keyword evidence="5" id="KW-0410">Iron transport</keyword>
<feature type="short sequence motif" description="TonB C-terminal box" evidence="15">
    <location>
        <begin position="787"/>
        <end position="804"/>
    </location>
</feature>
<evidence type="ECO:0000256" key="12">
    <source>
        <dbReference type="ARBA" id="ARBA00023170"/>
    </source>
</evidence>
<evidence type="ECO:0000256" key="2">
    <source>
        <dbReference type="ARBA" id="ARBA00009810"/>
    </source>
</evidence>
<evidence type="ECO:0000256" key="15">
    <source>
        <dbReference type="PROSITE-ProRule" id="PRU10144"/>
    </source>
</evidence>
<dbReference type="CDD" id="cd01347">
    <property type="entry name" value="ligand_gated_channel"/>
    <property type="match status" value="1"/>
</dbReference>
<keyword evidence="10 16" id="KW-0798">TonB box</keyword>
<dbReference type="InterPro" id="IPR010105">
    <property type="entry name" value="TonB_sidphr_rcpt"/>
</dbReference>
<dbReference type="KEGG" id="pau:PA14_39820"/>
<dbReference type="Proteomes" id="UP000000653">
    <property type="component" value="Chromosome"/>
</dbReference>
<keyword evidence="6 14" id="KW-0812">Transmembrane</keyword>
<dbReference type="PROSITE" id="PS01156">
    <property type="entry name" value="TONB_DEPENDENT_REC_2"/>
    <property type="match status" value="1"/>
</dbReference>
<dbReference type="PANTHER" id="PTHR32552">
    <property type="entry name" value="FERRICHROME IRON RECEPTOR-RELATED"/>
    <property type="match status" value="1"/>
</dbReference>
<evidence type="ECO:0000256" key="11">
    <source>
        <dbReference type="ARBA" id="ARBA00023136"/>
    </source>
</evidence>
<keyword evidence="7 17" id="KW-0732">Signal</keyword>
<dbReference type="Pfam" id="PF07715">
    <property type="entry name" value="Plug"/>
    <property type="match status" value="1"/>
</dbReference>
<keyword evidence="4 14" id="KW-1134">Transmembrane beta strand</keyword>
<dbReference type="PROSITE" id="PS52016">
    <property type="entry name" value="TONB_DEPENDENT_REC_3"/>
    <property type="match status" value="1"/>
</dbReference>
<dbReference type="BioCyc" id="PAER208963:G1G74-3338-MONOMER"/>
<dbReference type="GO" id="GO:0038023">
    <property type="term" value="F:signaling receptor activity"/>
    <property type="evidence" value="ECO:0007669"/>
    <property type="project" value="InterPro"/>
</dbReference>
<dbReference type="InterPro" id="IPR000531">
    <property type="entry name" value="Beta-barrel_TonB"/>
</dbReference>
<feature type="domain" description="Secretin/TonB short N-terminal" evidence="18">
    <location>
        <begin position="65"/>
        <end position="116"/>
    </location>
</feature>
<dbReference type="Gene3D" id="2.40.170.20">
    <property type="entry name" value="TonB-dependent receptor, beta-barrel domain"/>
    <property type="match status" value="1"/>
</dbReference>
<dbReference type="SMART" id="SM00965">
    <property type="entry name" value="STN"/>
    <property type="match status" value="1"/>
</dbReference>
<dbReference type="InterPro" id="IPR039426">
    <property type="entry name" value="TonB-dep_rcpt-like"/>
</dbReference>
<reference evidence="19 20" key="1">
    <citation type="journal article" date="2006" name="Genome Biol.">
        <title>Genomic analysis reveals that Pseudomonas aeruginosa virulence is combinatorial.</title>
        <authorList>
            <person name="Lee D.G."/>
            <person name="Urbach J.M."/>
            <person name="Wu G."/>
            <person name="Liberati N.T."/>
            <person name="Feinbaum R.L."/>
            <person name="Miyata S."/>
            <person name="Diggins L.T."/>
            <person name="He J."/>
            <person name="Saucier M."/>
            <person name="Deziel E."/>
            <person name="Friedman L."/>
            <person name="Li L."/>
            <person name="Grills G."/>
            <person name="Montgomery K."/>
            <person name="Kucherlapati R."/>
            <person name="Rahme L.G."/>
            <person name="Ausubel F.M."/>
        </authorList>
    </citation>
    <scope>NUCLEOTIDE SEQUENCE [LARGE SCALE GENOMIC DNA]</scope>
    <source>
        <strain evidence="19 20">UCBPP-PA14</strain>
    </source>
</reference>
<feature type="signal peptide" evidence="17">
    <location>
        <begin position="1"/>
        <end position="33"/>
    </location>
</feature>
<evidence type="ECO:0000256" key="3">
    <source>
        <dbReference type="ARBA" id="ARBA00022448"/>
    </source>
</evidence>
<dbReference type="Gene3D" id="2.170.130.10">
    <property type="entry name" value="TonB-dependent receptor, plug domain"/>
    <property type="match status" value="1"/>
</dbReference>
<keyword evidence="13 14" id="KW-0998">Cell outer membrane</keyword>
<dbReference type="FunFam" id="3.55.50.30:FF:000002">
    <property type="entry name" value="Probable TonB-dependent receptor"/>
    <property type="match status" value="1"/>
</dbReference>
<dbReference type="Pfam" id="PF07660">
    <property type="entry name" value="STN"/>
    <property type="match status" value="1"/>
</dbReference>